<feature type="domain" description="Novel STAND NTPase 5" evidence="2">
    <location>
        <begin position="227"/>
        <end position="360"/>
    </location>
</feature>
<feature type="coiled-coil region" evidence="1">
    <location>
        <begin position="420"/>
        <end position="447"/>
    </location>
</feature>
<dbReference type="RefSeq" id="WP_379939386.1">
    <property type="nucleotide sequence ID" value="NZ_JBHTIB010000002.1"/>
</dbReference>
<proteinExistence type="predicted"/>
<evidence type="ECO:0000313" key="3">
    <source>
        <dbReference type="EMBL" id="MFD0834823.1"/>
    </source>
</evidence>
<dbReference type="EMBL" id="JBHTIB010000002">
    <property type="protein sequence ID" value="MFD0834823.1"/>
    <property type="molecule type" value="Genomic_DNA"/>
</dbReference>
<evidence type="ECO:0000259" key="2">
    <source>
        <dbReference type="Pfam" id="PF25199"/>
    </source>
</evidence>
<accession>A0ABW3BQ63</accession>
<organism evidence="3 4">
    <name type="scientific">Mariniflexile aquimaris</name>
    <dbReference type="NCBI Taxonomy" id="881009"/>
    <lineage>
        <taxon>Bacteria</taxon>
        <taxon>Pseudomonadati</taxon>
        <taxon>Bacteroidota</taxon>
        <taxon>Flavobacteriia</taxon>
        <taxon>Flavobacteriales</taxon>
        <taxon>Flavobacteriaceae</taxon>
        <taxon>Mariniflexile</taxon>
    </lineage>
</organism>
<name>A0ABW3BQ63_9FLAO</name>
<protein>
    <recommendedName>
        <fullName evidence="2">Novel STAND NTPase 5 domain-containing protein</fullName>
    </recommendedName>
</protein>
<dbReference type="InterPro" id="IPR057574">
    <property type="entry name" value="nSTAND_NTPase5_dom"/>
</dbReference>
<dbReference type="SUPFAM" id="SSF52540">
    <property type="entry name" value="P-loop containing nucleoside triphosphate hydrolases"/>
    <property type="match status" value="1"/>
</dbReference>
<reference evidence="4" key="1">
    <citation type="journal article" date="2019" name="Int. J. Syst. Evol. Microbiol.">
        <title>The Global Catalogue of Microorganisms (GCM) 10K type strain sequencing project: providing services to taxonomists for standard genome sequencing and annotation.</title>
        <authorList>
            <consortium name="The Broad Institute Genomics Platform"/>
            <consortium name="The Broad Institute Genome Sequencing Center for Infectious Disease"/>
            <person name="Wu L."/>
            <person name="Ma J."/>
        </authorList>
    </citation>
    <scope>NUCLEOTIDE SEQUENCE [LARGE SCALE GENOMIC DNA]</scope>
    <source>
        <strain evidence="4">CCUG 60529</strain>
    </source>
</reference>
<gene>
    <name evidence="3" type="ORF">ACFQ0I_03535</name>
</gene>
<sequence length="1333" mass="156772">MGAISALKGYRTQFLYSLYRILKDYRKNYTFKPEGFYEDLDIIDEKGDYIEVIQVKNKSETLVFADLFSKKDSFFKRASKLIENQEKATIKLVSFGNVSNELIEKSLLSKKLRKKGFNSFEIDRILSNYQVPEIVEEQTLYKEIIELLNNIRPFLNPFIATELLIFWIYKSAEEQRKIDAKKIISNLDSIGVFLNEQKSFVNQFGNTILPFNNRTLKEVNAAQLEEEFYYGVSTRYEHILSNLDISRTEKLYTIDKAFKETNVVFIHGASGQGKSTLAYRYIHDFSESNTSYELKLSNNYNELYETISSLNALCKEFFFPILIYIDIKPQDVYWNDLLQQLSAKKNLQFLITIRQEDWNRVTLGAEYNFKDMELIFDKTEAESIYESLSKYKKELKFTDFEESWLKFGNKGLLLEYVYFINQGDTLKARLESQISRLEQEEKISELEILRFVCLSDSYGAKINYKKLIDFIQINRSLSNRVVKNLEKEYLLKFTENKEFLTGLHPIRSEILCDILFNENDYIDINDYINDSIPLLYEGDIYSFLLNGFNFGYDVETFLDIVKEYNFKSWIGNINVLNALLWKGVSDFLFIKNKEPFETLYNEFGTIWALVLPYDYANVTGDEGLIPSNILSEDFSIRIKEIKNNISPKEDVFEYILRWISSKDNISCELCDKKELVVLGEYTFWIGHLNLDANIVIDENVLLTLFDSEVSLKDISVLLLGLQSINFSVDFIDNYRKLFLSRLLEEYSIVDLKESNDNHISCRYIIDYLKYEFEEVKETNHLQNKSTEILELLRNVFPDKDSYSIKAVNNSFLDIELPYDPSDKNIKHNLLPLGYLVQVNVLINSLFIYQFRPDSWESYVSKIIENRGKYNYALTEVIKGFQEYFRKRDYKVFIKPLEVAEKELEGVYKVKFPKNIVDKWGYVSEGTNEKSFNEKEESLIKATTIASIKKYLDFNKINRDYFSSLDNVFNQLGSNILSVYKLYSGVKDLEDYNPNILYSNISEALIKVSKFQNEFKKHFSKFCSSEKLEKIESIESRNLEALFYSWNQLYNQGNRKISSKVYINSRKEFSDIKKNLSKRFLKERKDVFELAGILFNVELSENTRKNLVLTAEVDSEIYFASLLYARVFVQNTLSASYFSAKGIMVRDNVQSVIYIPLIQGMPVNKKVYKIHTHNLDEEFDGDNWYRFFSFFDDIDKELIDYLKLEFWNEENDNIKYYEAVMGEITNIQQFQKQIEKINIEAKKFDFNNTEITSKYVYKLQNFLKNRKGEVSKGWESIEYLIDDKEFFNNVNSHIINSDLNEVCPDISDIQIRLSEEYNSFTTRAIADGLNDIVD</sequence>
<keyword evidence="4" id="KW-1185">Reference proteome</keyword>
<comment type="caution">
    <text evidence="3">The sequence shown here is derived from an EMBL/GenBank/DDBJ whole genome shotgun (WGS) entry which is preliminary data.</text>
</comment>
<dbReference type="Proteomes" id="UP001597011">
    <property type="component" value="Unassembled WGS sequence"/>
</dbReference>
<evidence type="ECO:0000313" key="4">
    <source>
        <dbReference type="Proteomes" id="UP001597011"/>
    </source>
</evidence>
<evidence type="ECO:0000256" key="1">
    <source>
        <dbReference type="SAM" id="Coils"/>
    </source>
</evidence>
<keyword evidence="1" id="KW-0175">Coiled coil</keyword>
<dbReference type="InterPro" id="IPR027417">
    <property type="entry name" value="P-loop_NTPase"/>
</dbReference>
<dbReference type="Pfam" id="PF25199">
    <property type="entry name" value="nSTAND_NTPase5"/>
    <property type="match status" value="1"/>
</dbReference>